<name>A0A937RRY3_9ACTN</name>
<reference evidence="1" key="1">
    <citation type="submission" date="2020-12" db="EMBL/GenBank/DDBJ databases">
        <title>Genomic characterization of non-nitrogen-fixing Frankia strains.</title>
        <authorList>
            <person name="Carlos-Shanley C."/>
            <person name="Guerra T."/>
            <person name="Hahn D."/>
        </authorList>
    </citation>
    <scope>NUCLEOTIDE SEQUENCE</scope>
    <source>
        <strain evidence="1">CN6</strain>
    </source>
</reference>
<dbReference type="EMBL" id="JAEACQ010000301">
    <property type="protein sequence ID" value="MBL7632259.1"/>
    <property type="molecule type" value="Genomic_DNA"/>
</dbReference>
<keyword evidence="2" id="KW-1185">Reference proteome</keyword>
<evidence type="ECO:0008006" key="3">
    <source>
        <dbReference type="Google" id="ProtNLM"/>
    </source>
</evidence>
<proteinExistence type="predicted"/>
<evidence type="ECO:0000313" key="2">
    <source>
        <dbReference type="Proteomes" id="UP000604475"/>
    </source>
</evidence>
<dbReference type="AlphaFoldDB" id="A0A937RRY3"/>
<accession>A0A937RRY3</accession>
<comment type="caution">
    <text evidence="1">The sequence shown here is derived from an EMBL/GenBank/DDBJ whole genome shotgun (WGS) entry which is preliminary data.</text>
</comment>
<gene>
    <name evidence="1" type="ORF">I7412_34925</name>
</gene>
<evidence type="ECO:0000313" key="1">
    <source>
        <dbReference type="EMBL" id="MBL7632259.1"/>
    </source>
</evidence>
<protein>
    <recommendedName>
        <fullName evidence="3">Integrase</fullName>
    </recommendedName>
</protein>
<organism evidence="1 2">
    <name type="scientific">Frankia nepalensis</name>
    <dbReference type="NCBI Taxonomy" id="1836974"/>
    <lineage>
        <taxon>Bacteria</taxon>
        <taxon>Bacillati</taxon>
        <taxon>Actinomycetota</taxon>
        <taxon>Actinomycetes</taxon>
        <taxon>Frankiales</taxon>
        <taxon>Frankiaceae</taxon>
        <taxon>Frankia</taxon>
    </lineage>
</organism>
<sequence length="86" mass="9918">MVRRLTYLGVTNAFALLRLLPRGGRDKDVEILALRHQIAVLQRQLDGQRIQFHPADRALLAALLHALPRPTLRRLRLLVRPETVLR</sequence>
<dbReference type="Proteomes" id="UP000604475">
    <property type="component" value="Unassembled WGS sequence"/>
</dbReference>